<feature type="compositionally biased region" description="Polar residues" evidence="9">
    <location>
        <begin position="88"/>
        <end position="102"/>
    </location>
</feature>
<evidence type="ECO:0000256" key="4">
    <source>
        <dbReference type="ARBA" id="ARBA00023125"/>
    </source>
</evidence>
<feature type="region of interest" description="Disordered" evidence="9">
    <location>
        <begin position="174"/>
        <end position="296"/>
    </location>
</feature>
<dbReference type="GO" id="GO:0000977">
    <property type="term" value="F:RNA polymerase II transcription regulatory region sequence-specific DNA binding"/>
    <property type="evidence" value="ECO:0007669"/>
    <property type="project" value="TreeGrafter"/>
</dbReference>
<proteinExistence type="predicted"/>
<dbReference type="Gene3D" id="4.10.280.10">
    <property type="entry name" value="Helix-loop-helix DNA-binding domain"/>
    <property type="match status" value="1"/>
</dbReference>
<feature type="region of interest" description="Disordered" evidence="9">
    <location>
        <begin position="88"/>
        <end position="108"/>
    </location>
</feature>
<feature type="region of interest" description="Disordered" evidence="9">
    <location>
        <begin position="120"/>
        <end position="140"/>
    </location>
</feature>
<organism evidence="11 12">
    <name type="scientific">Hermetia illucens</name>
    <name type="common">Black soldier fly</name>
    <dbReference type="NCBI Taxonomy" id="343691"/>
    <lineage>
        <taxon>Eukaryota</taxon>
        <taxon>Metazoa</taxon>
        <taxon>Ecdysozoa</taxon>
        <taxon>Arthropoda</taxon>
        <taxon>Hexapoda</taxon>
        <taxon>Insecta</taxon>
        <taxon>Pterygota</taxon>
        <taxon>Neoptera</taxon>
        <taxon>Endopterygota</taxon>
        <taxon>Diptera</taxon>
        <taxon>Brachycera</taxon>
        <taxon>Stratiomyomorpha</taxon>
        <taxon>Stratiomyidae</taxon>
        <taxon>Hermetiinae</taxon>
        <taxon>Hermetia</taxon>
    </lineage>
</organism>
<gene>
    <name evidence="11" type="ORF">HERILL_LOCUS11804</name>
</gene>
<dbReference type="PROSITE" id="PS50888">
    <property type="entry name" value="BHLH"/>
    <property type="match status" value="1"/>
</dbReference>
<dbReference type="GO" id="GO:0000981">
    <property type="term" value="F:DNA-binding transcription factor activity, RNA polymerase II-specific"/>
    <property type="evidence" value="ECO:0007669"/>
    <property type="project" value="TreeGrafter"/>
</dbReference>
<evidence type="ECO:0000256" key="7">
    <source>
        <dbReference type="ARBA" id="ARBA00059086"/>
    </source>
</evidence>
<evidence type="ECO:0000256" key="2">
    <source>
        <dbReference type="ARBA" id="ARBA00022782"/>
    </source>
</evidence>
<keyword evidence="12" id="KW-1185">Reference proteome</keyword>
<keyword evidence="6" id="KW-0539">Nucleus</keyword>
<keyword evidence="4" id="KW-0238">DNA-binding</keyword>
<dbReference type="OrthoDB" id="8583783at2759"/>
<dbReference type="GO" id="GO:0046983">
    <property type="term" value="F:protein dimerization activity"/>
    <property type="evidence" value="ECO:0007669"/>
    <property type="project" value="InterPro"/>
</dbReference>
<keyword evidence="1" id="KW-0217">Developmental protein</keyword>
<evidence type="ECO:0000259" key="10">
    <source>
        <dbReference type="PROSITE" id="PS50888"/>
    </source>
</evidence>
<dbReference type="SMART" id="SM00353">
    <property type="entry name" value="HLH"/>
    <property type="match status" value="1"/>
</dbReference>
<evidence type="ECO:0000256" key="8">
    <source>
        <dbReference type="ARBA" id="ARBA00072365"/>
    </source>
</evidence>
<feature type="compositionally biased region" description="Polar residues" evidence="9">
    <location>
        <begin position="248"/>
        <end position="259"/>
    </location>
</feature>
<dbReference type="SUPFAM" id="SSF47459">
    <property type="entry name" value="HLH, helix-loop-helix DNA-binding domain"/>
    <property type="match status" value="1"/>
</dbReference>
<keyword evidence="5" id="KW-0804">Transcription</keyword>
<dbReference type="FunCoup" id="A0A7R8Z0Z4">
    <property type="interactions" value="39"/>
</dbReference>
<sequence>MSVRPLSPKVILDISYKQMEGIINFNNNVTKVIKLEPNYLTSVNSSVSVAMDSTMSLVNSVNNGFMDTNQGYSLPNVLTATEVHYLPSTVSNSPQNGESSHSPYRANVPDYTQQLRNKRRLSLDFNNPENVSPSPYSKRQHLIDETCPYLSHSDKFYTDYRPTTVDEIVQPQNDNLTSTHVPTKTSNLSPQFHFDDDDDNDFCDNSDEGKYHSVTNNSDIQGSRLTSSGQQSLQESQQQPQAFYESLEQANSFSGSYSSSERDEMEYQSQTIDGNQHMDVEGQRNGRTYKSKGRTRRKNFKEISYEDLQTQRVMANVRERQRTQSLNEAFTALRKIIPTLPSDKLSKIQTLKLATRYIDFLYRILSNNELSLLKSLEDRGNVISGNGGINSNSSANDNLINNNNSGTGTIAPEKLSYLFSVWRMEGDWNNGKA</sequence>
<feature type="compositionally biased region" description="Polar residues" evidence="9">
    <location>
        <begin position="174"/>
        <end position="190"/>
    </location>
</feature>
<feature type="compositionally biased region" description="Basic residues" evidence="9">
    <location>
        <begin position="287"/>
        <end position="296"/>
    </location>
</feature>
<reference evidence="11 12" key="1">
    <citation type="submission" date="2020-11" db="EMBL/GenBank/DDBJ databases">
        <authorList>
            <person name="Wallbank WR R."/>
            <person name="Pardo Diaz C."/>
            <person name="Kozak K."/>
            <person name="Martin S."/>
            <person name="Jiggins C."/>
            <person name="Moest M."/>
            <person name="Warren A I."/>
            <person name="Generalovic N T."/>
            <person name="Byers J.R.P. K."/>
            <person name="Montejo-Kovacevich G."/>
            <person name="Yen C E."/>
        </authorList>
    </citation>
    <scope>NUCLEOTIDE SEQUENCE [LARGE SCALE GENOMIC DNA]</scope>
</reference>
<dbReference type="Pfam" id="PF00010">
    <property type="entry name" value="HLH"/>
    <property type="match status" value="1"/>
</dbReference>
<dbReference type="InterPro" id="IPR050283">
    <property type="entry name" value="E-box_TF_Regulators"/>
</dbReference>
<feature type="domain" description="BHLH" evidence="10">
    <location>
        <begin position="310"/>
        <end position="361"/>
    </location>
</feature>
<dbReference type="InterPro" id="IPR011598">
    <property type="entry name" value="bHLH_dom"/>
</dbReference>
<dbReference type="InterPro" id="IPR036638">
    <property type="entry name" value="HLH_DNA-bd_sf"/>
</dbReference>
<feature type="compositionally biased region" description="Low complexity" evidence="9">
    <location>
        <begin position="227"/>
        <end position="241"/>
    </location>
</feature>
<dbReference type="GO" id="GO:0030154">
    <property type="term" value="P:cell differentiation"/>
    <property type="evidence" value="ECO:0007669"/>
    <property type="project" value="UniProtKB-KW"/>
</dbReference>
<dbReference type="AlphaFoldDB" id="A0A7R8Z0Z4"/>
<evidence type="ECO:0000256" key="6">
    <source>
        <dbReference type="ARBA" id="ARBA00023242"/>
    </source>
</evidence>
<evidence type="ECO:0000256" key="9">
    <source>
        <dbReference type="SAM" id="MobiDB-lite"/>
    </source>
</evidence>
<keyword evidence="3" id="KW-0805">Transcription regulation</keyword>
<keyword evidence="2" id="KW-0221">Differentiation</keyword>
<accession>A0A7R8Z0Z4</accession>
<feature type="compositionally biased region" description="Acidic residues" evidence="9">
    <location>
        <begin position="195"/>
        <end position="206"/>
    </location>
</feature>
<dbReference type="PANTHER" id="PTHR23349:SF50">
    <property type="entry name" value="PROTEIN TWIST"/>
    <property type="match status" value="1"/>
</dbReference>
<dbReference type="EMBL" id="LR899012">
    <property type="protein sequence ID" value="CAD7089236.1"/>
    <property type="molecule type" value="Genomic_DNA"/>
</dbReference>
<evidence type="ECO:0000313" key="12">
    <source>
        <dbReference type="Proteomes" id="UP000594454"/>
    </source>
</evidence>
<protein>
    <recommendedName>
        <fullName evidence="8">Protein twist</fullName>
    </recommendedName>
</protein>
<name>A0A7R8Z0Z4_HERIL</name>
<feature type="compositionally biased region" description="Polar residues" evidence="9">
    <location>
        <begin position="124"/>
        <end position="137"/>
    </location>
</feature>
<evidence type="ECO:0000256" key="1">
    <source>
        <dbReference type="ARBA" id="ARBA00022473"/>
    </source>
</evidence>
<evidence type="ECO:0000256" key="5">
    <source>
        <dbReference type="ARBA" id="ARBA00023163"/>
    </source>
</evidence>
<dbReference type="Proteomes" id="UP000594454">
    <property type="component" value="Chromosome 4"/>
</dbReference>
<evidence type="ECO:0000256" key="3">
    <source>
        <dbReference type="ARBA" id="ARBA00023015"/>
    </source>
</evidence>
<evidence type="ECO:0000313" key="11">
    <source>
        <dbReference type="EMBL" id="CAD7089236.1"/>
    </source>
</evidence>
<dbReference type="PANTHER" id="PTHR23349">
    <property type="entry name" value="BASIC HELIX-LOOP-HELIX TRANSCRIPTION FACTOR, TWIST"/>
    <property type="match status" value="1"/>
</dbReference>
<feature type="compositionally biased region" description="Polar residues" evidence="9">
    <location>
        <begin position="213"/>
        <end position="226"/>
    </location>
</feature>
<dbReference type="FunFam" id="4.10.280.10:FF:000030">
    <property type="entry name" value="Twist transcription factor"/>
    <property type="match status" value="1"/>
</dbReference>
<comment type="function">
    <text evidence="7">Involved in the establishment and dorsoventral patterning of germ layers in the embryo.</text>
</comment>
<dbReference type="InParanoid" id="A0A7R8Z0Z4"/>